<feature type="compositionally biased region" description="Polar residues" evidence="8">
    <location>
        <begin position="486"/>
        <end position="496"/>
    </location>
</feature>
<dbReference type="EMBL" id="VNKQ01000003">
    <property type="protein sequence ID" value="KAG0652369.1"/>
    <property type="molecule type" value="Genomic_DNA"/>
</dbReference>
<protein>
    <recommendedName>
        <fullName evidence="6">rRNA methyltransferase 2, mitochondrial</fullName>
    </recommendedName>
</protein>
<feature type="compositionally biased region" description="Low complexity" evidence="8">
    <location>
        <begin position="599"/>
        <end position="610"/>
    </location>
</feature>
<evidence type="ECO:0000256" key="6">
    <source>
        <dbReference type="ARBA" id="ARBA00041184"/>
    </source>
</evidence>
<dbReference type="InterPro" id="IPR029063">
    <property type="entry name" value="SAM-dependent_MTases_sf"/>
</dbReference>
<name>A0A9P6VRQ5_9HELO</name>
<keyword evidence="2" id="KW-0698">rRNA processing</keyword>
<evidence type="ECO:0000256" key="4">
    <source>
        <dbReference type="ARBA" id="ARBA00022679"/>
    </source>
</evidence>
<sequence>MDSSISYNDDVNIKSHLTKSQALEHAYQEGLLKADLIVKDEAARRLRLRILLLENENDDLHEQLALADDRIDILEQEGEELRGQVDEAQEDARKQESELRAQARELNNLKAELISMNGVTMDSAKVLTEKLALAREIATLKPELEHLRSQSAYQQTVLTEKLALERQVSTLEVELETEKRASKRVSDKSKNKDREIDLQQQLEDLQKDLAREKREREKESREALKEIEASKRALKRAAEKGDDNEREDELEQELKDLRKDLAREKRERANERKEAEKDLDAERNAARRAAEKGSNKERDLELQEQIEDLRKELSREKREAEKARREAEKELEATKRVSKRAAEKVNNASEKDQELQEKLDELQNNVAKERREKEKARKDAEKELSASETRKEVLESKLEQMRTKLRSVKEELKESQTQLAQARTSASKVGPSRGDVPAKNSRKRGATEMSTDDAIGTPDGVAARRRGPAVKRGRPDQTMLGEKSMFSITPFLNKTVNMMPDSPIEEEEVEEDAASNELINEEPQQEDQVAIAAPVEAGPSPSASKTKGKKRLTEEKAALKKQPLGEAQSGTNKKLAAKKPRAISTLEKVTEEEADENDASAPASPNVNAARPDISKASKAQMKNTEEAQPQKKKRKLLGGGKTLFDEEDGEATKRPIKVNLGPPRLLGKGGLAGPKGGLKGGLGAASAFGGFSPLKKDRRGIDAKYKLFKRGQTVVDLGYAPGSWSQVAVERTKPSGRIVGIDIIPAQPPKGVSTIQGNFLSIGVQEEVKKFLRDPNRGRPKPQPFSSYTTDSADGVEITDLDQSYIDMERHADEKMEMDTDGKKNRRAQEEADGRCVDVVLSDMSAPWEQTTGFWKRSLSNPYYRMMNTSGINFKDHAGSMDLCAAALQFAQETLRSGGHLVCKFYQGAEDKELEAQLKKMFGSVHREKPESSRSESKEAYFVALRRKVEVKKNADDDTQGKSDVI</sequence>
<dbReference type="HAMAP" id="MF_01547">
    <property type="entry name" value="RNA_methyltr_E"/>
    <property type="match status" value="1"/>
</dbReference>
<evidence type="ECO:0000313" key="10">
    <source>
        <dbReference type="EMBL" id="KAG0652369.1"/>
    </source>
</evidence>
<evidence type="ECO:0000256" key="2">
    <source>
        <dbReference type="ARBA" id="ARBA00022552"/>
    </source>
</evidence>
<evidence type="ECO:0000256" key="8">
    <source>
        <dbReference type="SAM" id="MobiDB-lite"/>
    </source>
</evidence>
<feature type="domain" description="Ribosomal RNA methyltransferase FtsJ" evidence="9">
    <location>
        <begin position="701"/>
        <end position="948"/>
    </location>
</feature>
<dbReference type="PANTHER" id="PTHR10920:SF18">
    <property type="entry name" value="RRNA METHYLTRANSFERASE 2, MITOCHONDRIAL"/>
    <property type="match status" value="1"/>
</dbReference>
<evidence type="ECO:0000256" key="1">
    <source>
        <dbReference type="ARBA" id="ARBA00009258"/>
    </source>
</evidence>
<dbReference type="GO" id="GO:0008650">
    <property type="term" value="F:rRNA (uridine-2'-O-)-methyltransferase activity"/>
    <property type="evidence" value="ECO:0007669"/>
    <property type="project" value="TreeGrafter"/>
</dbReference>
<accession>A0A9P6VRQ5</accession>
<gene>
    <name evidence="10" type="ORF">D0Z07_1125</name>
</gene>
<keyword evidence="7" id="KW-0175">Coiled coil</keyword>
<keyword evidence="3 10" id="KW-0489">Methyltransferase</keyword>
<keyword evidence="5" id="KW-0949">S-adenosyl-L-methionine</keyword>
<comment type="caution">
    <text evidence="10">The sequence shown here is derived from an EMBL/GenBank/DDBJ whole genome shotgun (WGS) entry which is preliminary data.</text>
</comment>
<feature type="compositionally biased region" description="Polar residues" evidence="8">
    <location>
        <begin position="415"/>
        <end position="427"/>
    </location>
</feature>
<dbReference type="AlphaFoldDB" id="A0A9P6VRQ5"/>
<dbReference type="InterPro" id="IPR050082">
    <property type="entry name" value="RNA_methyltr_RlmE"/>
</dbReference>
<dbReference type="GO" id="GO:0005739">
    <property type="term" value="C:mitochondrion"/>
    <property type="evidence" value="ECO:0007669"/>
    <property type="project" value="TreeGrafter"/>
</dbReference>
<feature type="compositionally biased region" description="Basic and acidic residues" evidence="8">
    <location>
        <begin position="265"/>
        <end position="414"/>
    </location>
</feature>
<feature type="coiled-coil region" evidence="7">
    <location>
        <begin position="43"/>
        <end position="112"/>
    </location>
</feature>
<evidence type="ECO:0000259" key="9">
    <source>
        <dbReference type="Pfam" id="PF01728"/>
    </source>
</evidence>
<dbReference type="PANTHER" id="PTHR10920">
    <property type="entry name" value="RIBOSOMAL RNA METHYLTRANSFERASE"/>
    <property type="match status" value="1"/>
</dbReference>
<keyword evidence="11" id="KW-1185">Reference proteome</keyword>
<feature type="region of interest" description="Disordered" evidence="8">
    <location>
        <begin position="175"/>
        <end position="196"/>
    </location>
</feature>
<feature type="region of interest" description="Disordered" evidence="8">
    <location>
        <begin position="774"/>
        <end position="793"/>
    </location>
</feature>
<proteinExistence type="inferred from homology"/>
<feature type="region of interest" description="Disordered" evidence="8">
    <location>
        <begin position="265"/>
        <end position="662"/>
    </location>
</feature>
<dbReference type="Proteomes" id="UP000785200">
    <property type="component" value="Unassembled WGS sequence"/>
</dbReference>
<keyword evidence="4" id="KW-0808">Transferase</keyword>
<evidence type="ECO:0000313" key="11">
    <source>
        <dbReference type="Proteomes" id="UP000785200"/>
    </source>
</evidence>
<organism evidence="10 11">
    <name type="scientific">Hyphodiscus hymeniophilus</name>
    <dbReference type="NCBI Taxonomy" id="353542"/>
    <lineage>
        <taxon>Eukaryota</taxon>
        <taxon>Fungi</taxon>
        <taxon>Dikarya</taxon>
        <taxon>Ascomycota</taxon>
        <taxon>Pezizomycotina</taxon>
        <taxon>Leotiomycetes</taxon>
        <taxon>Helotiales</taxon>
        <taxon>Hyphodiscaceae</taxon>
        <taxon>Hyphodiscus</taxon>
    </lineage>
</organism>
<comment type="similarity">
    <text evidence="1">Belongs to the class I-like SAM-binding methyltransferase superfamily. RNA methyltransferase RlmE family.</text>
</comment>
<reference evidence="10" key="1">
    <citation type="submission" date="2019-07" db="EMBL/GenBank/DDBJ databases">
        <title>Hyphodiscus hymeniophilus genome sequencing and assembly.</title>
        <authorList>
            <person name="Kramer G."/>
            <person name="Nodwell J."/>
        </authorList>
    </citation>
    <scope>NUCLEOTIDE SEQUENCE</scope>
    <source>
        <strain evidence="10">ATCC 34498</strain>
    </source>
</reference>
<dbReference type="Pfam" id="PF01728">
    <property type="entry name" value="FtsJ"/>
    <property type="match status" value="1"/>
</dbReference>
<dbReference type="SUPFAM" id="SSF53335">
    <property type="entry name" value="S-adenosyl-L-methionine-dependent methyltransferases"/>
    <property type="match status" value="1"/>
</dbReference>
<dbReference type="OrthoDB" id="20105at2759"/>
<dbReference type="InterPro" id="IPR015507">
    <property type="entry name" value="rRNA-MeTfrase_E"/>
</dbReference>
<dbReference type="InterPro" id="IPR002877">
    <property type="entry name" value="RNA_MeTrfase_FtsJ_dom"/>
</dbReference>
<feature type="compositionally biased region" description="Basic residues" evidence="8">
    <location>
        <begin position="463"/>
        <end position="472"/>
    </location>
</feature>
<dbReference type="Gene3D" id="3.40.50.150">
    <property type="entry name" value="Vaccinia Virus protein VP39"/>
    <property type="match status" value="1"/>
</dbReference>
<feature type="compositionally biased region" description="Acidic residues" evidence="8">
    <location>
        <begin position="503"/>
        <end position="525"/>
    </location>
</feature>
<evidence type="ECO:0000256" key="3">
    <source>
        <dbReference type="ARBA" id="ARBA00022603"/>
    </source>
</evidence>
<evidence type="ECO:0000256" key="5">
    <source>
        <dbReference type="ARBA" id="ARBA00022691"/>
    </source>
</evidence>
<evidence type="ECO:0000256" key="7">
    <source>
        <dbReference type="SAM" id="Coils"/>
    </source>
</evidence>
<feature type="compositionally biased region" description="Basic and acidic residues" evidence="8">
    <location>
        <begin position="176"/>
        <end position="196"/>
    </location>
</feature>